<dbReference type="Pfam" id="PF00789">
    <property type="entry name" value="UBX"/>
    <property type="match status" value="1"/>
</dbReference>
<dbReference type="GO" id="GO:0036503">
    <property type="term" value="P:ERAD pathway"/>
    <property type="evidence" value="ECO:0007669"/>
    <property type="project" value="TreeGrafter"/>
</dbReference>
<reference evidence="2 3" key="1">
    <citation type="submission" date="2016-10" db="EMBL/GenBank/DDBJ databases">
        <authorList>
            <person name="de Groot N.N."/>
        </authorList>
    </citation>
    <scope>NUCLEOTIDE SEQUENCE [LARGE SCALE GENOMIC DNA]</scope>
    <source>
        <strain evidence="2 3">CBS 141442</strain>
    </source>
</reference>
<dbReference type="Gene3D" id="1.10.8.10">
    <property type="entry name" value="DNA helicase RuvA subunit, C-terminal domain"/>
    <property type="match status" value="1"/>
</dbReference>
<dbReference type="InterPro" id="IPR029071">
    <property type="entry name" value="Ubiquitin-like_domsf"/>
</dbReference>
<organism evidence="2 3">
    <name type="scientific">Sungouiella intermedia</name>
    <dbReference type="NCBI Taxonomy" id="45354"/>
    <lineage>
        <taxon>Eukaryota</taxon>
        <taxon>Fungi</taxon>
        <taxon>Dikarya</taxon>
        <taxon>Ascomycota</taxon>
        <taxon>Saccharomycotina</taxon>
        <taxon>Pichiomycetes</taxon>
        <taxon>Metschnikowiaceae</taxon>
        <taxon>Sungouiella</taxon>
    </lineage>
</organism>
<keyword evidence="3" id="KW-1185">Reference proteome</keyword>
<dbReference type="PANTHER" id="PTHR23322">
    <property type="entry name" value="FAS-ASSOCIATED PROTEIN"/>
    <property type="match status" value="1"/>
</dbReference>
<dbReference type="Gene3D" id="3.10.20.90">
    <property type="entry name" value="Phosphatidylinositol 3-kinase Catalytic Subunit, Chain A, domain 1"/>
    <property type="match status" value="1"/>
</dbReference>
<dbReference type="SUPFAM" id="SSF54236">
    <property type="entry name" value="Ubiquitin-like"/>
    <property type="match status" value="1"/>
</dbReference>
<dbReference type="GO" id="GO:0043130">
    <property type="term" value="F:ubiquitin binding"/>
    <property type="evidence" value="ECO:0007669"/>
    <property type="project" value="TreeGrafter"/>
</dbReference>
<dbReference type="CDD" id="cd01767">
    <property type="entry name" value="UBX"/>
    <property type="match status" value="1"/>
</dbReference>
<dbReference type="GO" id="GO:0005783">
    <property type="term" value="C:endoplasmic reticulum"/>
    <property type="evidence" value="ECO:0007669"/>
    <property type="project" value="TreeGrafter"/>
</dbReference>
<feature type="domain" description="UBX" evidence="1">
    <location>
        <begin position="423"/>
        <end position="508"/>
    </location>
</feature>
<evidence type="ECO:0000259" key="1">
    <source>
        <dbReference type="PROSITE" id="PS50033"/>
    </source>
</evidence>
<gene>
    <name evidence="2" type="ORF">SAMEA4029010_CIC11G00000003969</name>
</gene>
<dbReference type="STRING" id="45354.A0A1L0BI03"/>
<protein>
    <submittedName>
        <fullName evidence="2">CIC11C00000003969</fullName>
    </submittedName>
</protein>
<proteinExistence type="predicted"/>
<dbReference type="PROSITE" id="PS50033">
    <property type="entry name" value="UBX"/>
    <property type="match status" value="1"/>
</dbReference>
<dbReference type="OrthoDB" id="1026733at2759"/>
<accession>A0A1L0BI03</accession>
<dbReference type="Pfam" id="PF14555">
    <property type="entry name" value="UBA_4"/>
    <property type="match status" value="1"/>
</dbReference>
<dbReference type="PANTHER" id="PTHR23322:SF1">
    <property type="entry name" value="FAS-ASSOCIATED FACTOR 2"/>
    <property type="match status" value="1"/>
</dbReference>
<dbReference type="InterPro" id="IPR050730">
    <property type="entry name" value="UBX_domain-protein"/>
</dbReference>
<sequence>MDLSSEQTLQVEEFVSITGIDVLQPGNSAKAAALLAHHNFNLNNAVLAFFESGLELPEPEIIPEPSPFDDFAATSGAERFESSVIHRNLQDEFAMDHFMPKLPKAPRLSNKWQFDLGIHMSRRTAALLEKQSLPNSSSEPPRRPSLLWIILLIIPRAFSLLLSLLRFLTGFGSSSAFRPAIRGFNYDTYEEGYDFASDLKLLEVAPDFSISTSDFNKCHELSQKEYDFLLVVLVDNSSTSFVDYMVLLNKFRDHFDASTGTYKDTQIYMSNIEKSPEAFEVAKTYKARRFPYVCLLANVSNSPSVMSSMSVVYKANLNIEGEDDTKQVVDRMFRHLSKCLTNYNPQLVTKKYDKQEIELSRLIKEKQDEAYLESLLQDKVKKQEKERKLQEELSSKNLQLLKNGYLAHLANSQWFQKRVEDIAPANLVRVSIKLPNGKRVIQKFDKTAPLKEVHLFVELQLFEQPEEVEEVNMEPHEYYEKFGFRFELFKPLPKVTLPSSMQTIEEFGELRSGDNILVEYLDEE</sequence>
<dbReference type="EMBL" id="LT635757">
    <property type="protein sequence ID" value="SGZ50755.1"/>
    <property type="molecule type" value="Genomic_DNA"/>
</dbReference>
<dbReference type="AlphaFoldDB" id="A0A1L0BI03"/>
<evidence type="ECO:0000313" key="2">
    <source>
        <dbReference type="EMBL" id="SGZ50755.1"/>
    </source>
</evidence>
<dbReference type="InterPro" id="IPR001012">
    <property type="entry name" value="UBX_dom"/>
</dbReference>
<evidence type="ECO:0000313" key="3">
    <source>
        <dbReference type="Proteomes" id="UP000182334"/>
    </source>
</evidence>
<name>A0A1L0BI03_9ASCO</name>
<dbReference type="Proteomes" id="UP000182334">
    <property type="component" value="Chromosome II"/>
</dbReference>